<comment type="subcellular location">
    <subcellularLocation>
        <location evidence="1">Cell membrane</location>
        <topology evidence="1">Multi-pass membrane protein</topology>
    </subcellularLocation>
</comment>
<evidence type="ECO:0000256" key="1">
    <source>
        <dbReference type="ARBA" id="ARBA00004651"/>
    </source>
</evidence>
<dbReference type="InterPro" id="IPR003352">
    <property type="entry name" value="PTS_EIIC"/>
</dbReference>
<accession>A0A329UKH5</accession>
<feature type="transmembrane region" description="Helical" evidence="12">
    <location>
        <begin position="412"/>
        <end position="430"/>
    </location>
</feature>
<dbReference type="Gene3D" id="3.30.1360.60">
    <property type="entry name" value="Glucose permease domain IIB"/>
    <property type="match status" value="1"/>
</dbReference>
<gene>
    <name evidence="15" type="ORF">C4N21_13225</name>
</gene>
<keyword evidence="3" id="KW-1003">Cell membrane</keyword>
<evidence type="ECO:0000256" key="12">
    <source>
        <dbReference type="SAM" id="Phobius"/>
    </source>
</evidence>
<dbReference type="InterPro" id="IPR001996">
    <property type="entry name" value="PTS_IIB_1"/>
</dbReference>
<dbReference type="PROSITE" id="PS51103">
    <property type="entry name" value="PTS_EIIC_TYPE_1"/>
    <property type="match status" value="1"/>
</dbReference>
<dbReference type="PANTHER" id="PTHR30175:SF1">
    <property type="entry name" value="PTS SYSTEM ARBUTIN-, CELLOBIOSE-, AND SALICIN-SPECIFIC EIIBC COMPONENT-RELATED"/>
    <property type="match status" value="1"/>
</dbReference>
<evidence type="ECO:0000256" key="6">
    <source>
        <dbReference type="ARBA" id="ARBA00022683"/>
    </source>
</evidence>
<dbReference type="GO" id="GO:0090589">
    <property type="term" value="F:protein-phosphocysteine-trehalose phosphotransferase system transporter activity"/>
    <property type="evidence" value="ECO:0007669"/>
    <property type="project" value="TreeGrafter"/>
</dbReference>
<dbReference type="EMBL" id="PRLF01000027">
    <property type="protein sequence ID" value="RAW63371.1"/>
    <property type="molecule type" value="Genomic_DNA"/>
</dbReference>
<keyword evidence="8" id="KW-0418">Kinase</keyword>
<keyword evidence="6" id="KW-0598">Phosphotransferase system</keyword>
<dbReference type="InterPro" id="IPR036878">
    <property type="entry name" value="Glu_permease_IIB"/>
</dbReference>
<dbReference type="FunFam" id="3.30.1360.60:FF:000001">
    <property type="entry name" value="PTS system glucose-specific IIBC component PtsG"/>
    <property type="match status" value="1"/>
</dbReference>
<feature type="transmembrane region" description="Helical" evidence="12">
    <location>
        <begin position="514"/>
        <end position="536"/>
    </location>
</feature>
<evidence type="ECO:0000256" key="4">
    <source>
        <dbReference type="ARBA" id="ARBA00022597"/>
    </source>
</evidence>
<keyword evidence="9 12" id="KW-1133">Transmembrane helix</keyword>
<evidence type="ECO:0000259" key="14">
    <source>
        <dbReference type="PROSITE" id="PS51103"/>
    </source>
</evidence>
<proteinExistence type="predicted"/>
<feature type="active site" description="Phosphocysteine intermediate; for EIIB activity" evidence="11">
    <location>
        <position position="123"/>
    </location>
</feature>
<keyword evidence="5" id="KW-0808">Transferase</keyword>
<evidence type="ECO:0000256" key="2">
    <source>
        <dbReference type="ARBA" id="ARBA00022448"/>
    </source>
</evidence>
<dbReference type="GO" id="GO:0016301">
    <property type="term" value="F:kinase activity"/>
    <property type="evidence" value="ECO:0007669"/>
    <property type="project" value="UniProtKB-KW"/>
</dbReference>
<sequence length="546" mass="59059">MYSVHRNYIYPNIHKEDTAMAEQDILQSVYPYIGGQENVSRTIPRKGTLYLMLKDAGVVNLAAVNQVQGVISAELERGRLTLQLEGKEQEVPGMAEKRNGAELAKEILELVGGEENVISLTHCVTRLRFELKNVKKAQTEQLKKTNGVLGVMVAGGQYQVLIGARVQEIYDEVCKITRFAEPSKQQSEENKPFYSKILPFIAAAFSPSAMMLCAAGMIKGILALITALGWMSKEAGIYVLLSGIANAPFFFLPALIGYNIAKRMKSDIFTAVTVGLALCIPSINGVDIELFGHVFNNTYTSTVLPAFFTVILAVYAERFLNKHLPDMVKGFLTPMLIFVIVVPIGYMLVGPAANLLADGVSFVMNLLYNFNHILSDVVIGGFYQILVVLGVHSVIVLPALMDVMAGTPSPNYASLGVVSFAVLGVTLGILCKTKSKKLKELALPAAVSALFGVTEPATYAIVMPRMKYLVVTCVSSAIACGVGGLFGFAVYTIPGFGIFKIPGYIDPANPVQSLIVASGVMLLATALGFIITYVMFNDAQYGDDKE</sequence>
<evidence type="ECO:0000256" key="5">
    <source>
        <dbReference type="ARBA" id="ARBA00022679"/>
    </source>
</evidence>
<feature type="transmembrane region" description="Helical" evidence="12">
    <location>
        <begin position="377"/>
        <end position="400"/>
    </location>
</feature>
<dbReference type="Proteomes" id="UP000250550">
    <property type="component" value="Unassembled WGS sequence"/>
</dbReference>
<dbReference type="CDD" id="cd00212">
    <property type="entry name" value="PTS_IIB_glc"/>
    <property type="match status" value="1"/>
</dbReference>
<keyword evidence="7 12" id="KW-0812">Transmembrane</keyword>
<comment type="caution">
    <text evidence="15">The sequence shown here is derived from an EMBL/GenBank/DDBJ whole genome shotgun (WGS) entry which is preliminary data.</text>
</comment>
<evidence type="ECO:0000313" key="16">
    <source>
        <dbReference type="Proteomes" id="UP000250550"/>
    </source>
</evidence>
<dbReference type="GO" id="GO:0005886">
    <property type="term" value="C:plasma membrane"/>
    <property type="evidence" value="ECO:0007669"/>
    <property type="project" value="UniProtKB-SubCell"/>
</dbReference>
<keyword evidence="10 12" id="KW-0472">Membrane</keyword>
<evidence type="ECO:0000313" key="15">
    <source>
        <dbReference type="EMBL" id="RAW63371.1"/>
    </source>
</evidence>
<feature type="transmembrane region" description="Helical" evidence="12">
    <location>
        <begin position="468"/>
        <end position="493"/>
    </location>
</feature>
<evidence type="ECO:0000256" key="3">
    <source>
        <dbReference type="ARBA" id="ARBA00022475"/>
    </source>
</evidence>
<name>A0A329UKH5_9FIRM</name>
<dbReference type="Pfam" id="PF02378">
    <property type="entry name" value="PTS_EIIC"/>
    <property type="match status" value="1"/>
</dbReference>
<dbReference type="InterPro" id="IPR018113">
    <property type="entry name" value="PTrfase_EIIB_Cys"/>
</dbReference>
<dbReference type="InterPro" id="IPR050558">
    <property type="entry name" value="PTS_Sugar-Specific_Components"/>
</dbReference>
<dbReference type="GO" id="GO:0009401">
    <property type="term" value="P:phosphoenolpyruvate-dependent sugar phosphotransferase system"/>
    <property type="evidence" value="ECO:0007669"/>
    <property type="project" value="UniProtKB-KW"/>
</dbReference>
<feature type="transmembrane region" description="Helical" evidence="12">
    <location>
        <begin position="236"/>
        <end position="256"/>
    </location>
</feature>
<dbReference type="GO" id="GO:0015771">
    <property type="term" value="P:trehalose transport"/>
    <property type="evidence" value="ECO:0007669"/>
    <property type="project" value="TreeGrafter"/>
</dbReference>
<dbReference type="PROSITE" id="PS01035">
    <property type="entry name" value="PTS_EIIB_TYPE_1_CYS"/>
    <property type="match status" value="1"/>
</dbReference>
<dbReference type="AlphaFoldDB" id="A0A329UKH5"/>
<feature type="transmembrane region" description="Helical" evidence="12">
    <location>
        <begin position="197"/>
        <end position="230"/>
    </location>
</feature>
<evidence type="ECO:0000259" key="13">
    <source>
        <dbReference type="PROSITE" id="PS51098"/>
    </source>
</evidence>
<keyword evidence="4" id="KW-0762">Sugar transport</keyword>
<feature type="domain" description="PTS EIIB type-1" evidence="13">
    <location>
        <begin position="101"/>
        <end position="183"/>
    </location>
</feature>
<feature type="domain" description="PTS EIIC type-1" evidence="14">
    <location>
        <begin position="199"/>
        <end position="546"/>
    </location>
</feature>
<dbReference type="Pfam" id="PF00367">
    <property type="entry name" value="PTS_EIIB"/>
    <property type="match status" value="1"/>
</dbReference>
<feature type="transmembrane region" description="Helical" evidence="12">
    <location>
        <begin position="268"/>
        <end position="286"/>
    </location>
</feature>
<dbReference type="GO" id="GO:0008982">
    <property type="term" value="F:protein-N(PI)-phosphohistidine-sugar phosphotransferase activity"/>
    <property type="evidence" value="ECO:0007669"/>
    <property type="project" value="InterPro"/>
</dbReference>
<dbReference type="PROSITE" id="PS51098">
    <property type="entry name" value="PTS_EIIB_TYPE_1"/>
    <property type="match status" value="1"/>
</dbReference>
<reference evidence="15 16" key="1">
    <citation type="submission" date="2018-02" db="EMBL/GenBank/DDBJ databases">
        <title>Complete genome sequencing of Faecalibacterium prausnitzii strains isolated from the human gut.</title>
        <authorList>
            <person name="Fitzgerald B.C."/>
            <person name="Shkoporov A.N."/>
            <person name="Ross P.R."/>
            <person name="Hill C."/>
        </authorList>
    </citation>
    <scope>NUCLEOTIDE SEQUENCE [LARGE SCALE GENOMIC DNA]</scope>
    <source>
        <strain evidence="15 16">APC924/119</strain>
    </source>
</reference>
<dbReference type="SUPFAM" id="SSF55604">
    <property type="entry name" value="Glucose permease domain IIB"/>
    <property type="match status" value="1"/>
</dbReference>
<dbReference type="InterPro" id="IPR013013">
    <property type="entry name" value="PTS_EIIC_1"/>
</dbReference>
<evidence type="ECO:0000256" key="11">
    <source>
        <dbReference type="PROSITE-ProRule" id="PRU00421"/>
    </source>
</evidence>
<evidence type="ECO:0000256" key="8">
    <source>
        <dbReference type="ARBA" id="ARBA00022777"/>
    </source>
</evidence>
<evidence type="ECO:0000256" key="10">
    <source>
        <dbReference type="ARBA" id="ARBA00023136"/>
    </source>
</evidence>
<dbReference type="PANTHER" id="PTHR30175">
    <property type="entry name" value="PHOSPHOTRANSFERASE SYSTEM TRANSPORT PROTEIN"/>
    <property type="match status" value="1"/>
</dbReference>
<organism evidence="15 16">
    <name type="scientific">Faecalibacterium prausnitzii</name>
    <dbReference type="NCBI Taxonomy" id="853"/>
    <lineage>
        <taxon>Bacteria</taxon>
        <taxon>Bacillati</taxon>
        <taxon>Bacillota</taxon>
        <taxon>Clostridia</taxon>
        <taxon>Eubacteriales</taxon>
        <taxon>Oscillospiraceae</taxon>
        <taxon>Faecalibacterium</taxon>
    </lineage>
</organism>
<feature type="transmembrane region" description="Helical" evidence="12">
    <location>
        <begin position="298"/>
        <end position="316"/>
    </location>
</feature>
<protein>
    <submittedName>
        <fullName evidence="15">PTS beta-glucoside transporter subunit IIABC</fullName>
    </submittedName>
</protein>
<evidence type="ECO:0000256" key="9">
    <source>
        <dbReference type="ARBA" id="ARBA00022989"/>
    </source>
</evidence>
<keyword evidence="2" id="KW-0813">Transport</keyword>
<feature type="transmembrane region" description="Helical" evidence="12">
    <location>
        <begin position="328"/>
        <end position="346"/>
    </location>
</feature>
<evidence type="ECO:0000256" key="7">
    <source>
        <dbReference type="ARBA" id="ARBA00022692"/>
    </source>
</evidence>